<keyword evidence="8" id="KW-1185">Reference proteome</keyword>
<evidence type="ECO:0000256" key="3">
    <source>
        <dbReference type="ARBA" id="ARBA00022842"/>
    </source>
</evidence>
<dbReference type="GO" id="GO:0016829">
    <property type="term" value="F:lyase activity"/>
    <property type="evidence" value="ECO:0007669"/>
    <property type="project" value="UniProtKB-KW"/>
</dbReference>
<dbReference type="Pfam" id="PF03328">
    <property type="entry name" value="HpcH_HpaI"/>
    <property type="match status" value="1"/>
</dbReference>
<protein>
    <submittedName>
        <fullName evidence="7">Citrate lyase subunit beta/citryl-CoA lyase</fullName>
    </submittedName>
</protein>
<evidence type="ECO:0000313" key="7">
    <source>
        <dbReference type="EMBL" id="RZS78322.1"/>
    </source>
</evidence>
<name>A0A4Q7N898_9BURK</name>
<keyword evidence="2 5" id="KW-0479">Metal-binding</keyword>
<dbReference type="Proteomes" id="UP000292445">
    <property type="component" value="Unassembled WGS sequence"/>
</dbReference>
<gene>
    <name evidence="7" type="ORF">EV675_4967</name>
</gene>
<dbReference type="InterPro" id="IPR005000">
    <property type="entry name" value="Aldolase/citrate-lyase_domain"/>
</dbReference>
<dbReference type="SUPFAM" id="SSF51621">
    <property type="entry name" value="Phosphoenolpyruvate/pyruvate domain"/>
    <property type="match status" value="1"/>
</dbReference>
<feature type="binding site" evidence="5">
    <location>
        <position position="140"/>
    </location>
    <ligand>
        <name>Mg(2+)</name>
        <dbReference type="ChEBI" id="CHEBI:18420"/>
    </ligand>
</feature>
<feature type="binding site" evidence="4">
    <location>
        <position position="78"/>
    </location>
    <ligand>
        <name>substrate</name>
    </ligand>
</feature>
<evidence type="ECO:0000256" key="1">
    <source>
        <dbReference type="ARBA" id="ARBA00001946"/>
    </source>
</evidence>
<dbReference type="PANTHER" id="PTHR32308:SF0">
    <property type="entry name" value="HPCH_HPAI ALDOLASE_CITRATE LYASE DOMAIN-CONTAINING PROTEIN"/>
    <property type="match status" value="1"/>
</dbReference>
<dbReference type="InterPro" id="IPR040442">
    <property type="entry name" value="Pyrv_kinase-like_dom_sf"/>
</dbReference>
<dbReference type="GO" id="GO:0000287">
    <property type="term" value="F:magnesium ion binding"/>
    <property type="evidence" value="ECO:0007669"/>
    <property type="project" value="TreeGrafter"/>
</dbReference>
<proteinExistence type="predicted"/>
<keyword evidence="3 5" id="KW-0460">Magnesium</keyword>
<dbReference type="AlphaFoldDB" id="A0A4Q7N898"/>
<dbReference type="PANTHER" id="PTHR32308">
    <property type="entry name" value="LYASE BETA SUBUNIT, PUTATIVE (AFU_ORTHOLOGUE AFUA_4G13030)-RELATED"/>
    <property type="match status" value="1"/>
</dbReference>
<dbReference type="EMBL" id="SGXC01000003">
    <property type="protein sequence ID" value="RZS78322.1"/>
    <property type="molecule type" value="Genomic_DNA"/>
</dbReference>
<sequence length="305" mass="33254">MTSMAERAKQRELPVWRSLLYVPANVPRFIEKAHTRGADAIMLDLEDSVPVSEKAAAREAVAAAAAQVRRGGADVLVRVNRPLGLCVRDVEASVGADVDGIAITKADGPSHVRLLDELVTELEADRGLAMGHTRFLVMIETPEAFEQMTDIARASPRVAAINIGGEDFALNGGFEPTDEALLMPKQRMILAARAAGVMPLGYIGTVADFSDWDRFRAMVRRSRQFGFDGASCVHPGQVAIVNEEYGPRPDDVAHAVRVIEAAEQAQAEGRASFQLDGRMIDIPVIERARRLIARQRRIEARGARP</sequence>
<evidence type="ECO:0000256" key="5">
    <source>
        <dbReference type="PIRSR" id="PIRSR015582-2"/>
    </source>
</evidence>
<evidence type="ECO:0000259" key="6">
    <source>
        <dbReference type="Pfam" id="PF03328"/>
    </source>
</evidence>
<feature type="domain" description="HpcH/HpaI aldolase/citrate lyase" evidence="6">
    <location>
        <begin position="17"/>
        <end position="235"/>
    </location>
</feature>
<dbReference type="InterPro" id="IPR011206">
    <property type="entry name" value="Citrate_lyase_beta/mcl1/mcl2"/>
</dbReference>
<evidence type="ECO:0000256" key="2">
    <source>
        <dbReference type="ARBA" id="ARBA00022723"/>
    </source>
</evidence>
<dbReference type="GO" id="GO:0006107">
    <property type="term" value="P:oxaloacetate metabolic process"/>
    <property type="evidence" value="ECO:0007669"/>
    <property type="project" value="TreeGrafter"/>
</dbReference>
<dbReference type="InterPro" id="IPR015813">
    <property type="entry name" value="Pyrv/PenolPyrv_kinase-like_dom"/>
</dbReference>
<comment type="cofactor">
    <cofactor evidence="1">
        <name>Mg(2+)</name>
        <dbReference type="ChEBI" id="CHEBI:18420"/>
    </cofactor>
</comment>
<comment type="caution">
    <text evidence="7">The sequence shown here is derived from an EMBL/GenBank/DDBJ whole genome shotgun (WGS) entry which is preliminary data.</text>
</comment>
<feature type="binding site" evidence="4">
    <location>
        <position position="140"/>
    </location>
    <ligand>
        <name>substrate</name>
    </ligand>
</feature>
<organism evidence="7 8">
    <name type="scientific">Pigmentiphaga kullae</name>
    <dbReference type="NCBI Taxonomy" id="151784"/>
    <lineage>
        <taxon>Bacteria</taxon>
        <taxon>Pseudomonadati</taxon>
        <taxon>Pseudomonadota</taxon>
        <taxon>Betaproteobacteria</taxon>
        <taxon>Burkholderiales</taxon>
        <taxon>Alcaligenaceae</taxon>
        <taxon>Pigmentiphaga</taxon>
    </lineage>
</organism>
<evidence type="ECO:0000256" key="4">
    <source>
        <dbReference type="PIRSR" id="PIRSR015582-1"/>
    </source>
</evidence>
<dbReference type="Gene3D" id="3.20.20.60">
    <property type="entry name" value="Phosphoenolpyruvate-binding domains"/>
    <property type="match status" value="1"/>
</dbReference>
<keyword evidence="7" id="KW-0456">Lyase</keyword>
<reference evidence="7 8" key="1">
    <citation type="submission" date="2019-02" db="EMBL/GenBank/DDBJ databases">
        <title>Genomic Encyclopedia of Type Strains, Phase IV (KMG-IV): sequencing the most valuable type-strain genomes for metagenomic binning, comparative biology and taxonomic classification.</title>
        <authorList>
            <person name="Goeker M."/>
        </authorList>
    </citation>
    <scope>NUCLEOTIDE SEQUENCE [LARGE SCALE GENOMIC DNA]</scope>
    <source>
        <strain evidence="7 8">K24</strain>
    </source>
</reference>
<evidence type="ECO:0000313" key="8">
    <source>
        <dbReference type="Proteomes" id="UP000292445"/>
    </source>
</evidence>
<accession>A0A4Q7N898</accession>
<feature type="binding site" evidence="5">
    <location>
        <position position="167"/>
    </location>
    <ligand>
        <name>Mg(2+)</name>
        <dbReference type="ChEBI" id="CHEBI:18420"/>
    </ligand>
</feature>
<dbReference type="PIRSF" id="PIRSF015582">
    <property type="entry name" value="Cit_lyase_B"/>
    <property type="match status" value="1"/>
</dbReference>